<dbReference type="InterPro" id="IPR036691">
    <property type="entry name" value="Endo/exonu/phosph_ase_sf"/>
</dbReference>
<evidence type="ECO:0000313" key="2">
    <source>
        <dbReference type="Proteomes" id="UP000887575"/>
    </source>
</evidence>
<dbReference type="Proteomes" id="UP000887575">
    <property type="component" value="Unassembled WGS sequence"/>
</dbReference>
<keyword evidence="2" id="KW-1185">Reference proteome</keyword>
<dbReference type="WBParaSite" id="MBELARI_LOCUS19746.1">
    <property type="protein sequence ID" value="MBELARI_LOCUS19746.1"/>
    <property type="gene ID" value="MBELARI_LOCUS19746"/>
</dbReference>
<protein>
    <submittedName>
        <fullName evidence="3">Endonuclease/exonuclease/phosphatase domain-containing protein</fullName>
    </submittedName>
</protein>
<dbReference type="Gene3D" id="3.60.10.10">
    <property type="entry name" value="Endonuclease/exonuclease/phosphatase"/>
    <property type="match status" value="1"/>
</dbReference>
<evidence type="ECO:0000259" key="1">
    <source>
        <dbReference type="Pfam" id="PF03372"/>
    </source>
</evidence>
<name>A0AAF3F071_9BILA</name>
<dbReference type="SUPFAM" id="SSF56219">
    <property type="entry name" value="DNase I-like"/>
    <property type="match status" value="1"/>
</dbReference>
<dbReference type="AlphaFoldDB" id="A0AAF3F071"/>
<proteinExistence type="predicted"/>
<dbReference type="GO" id="GO:0003824">
    <property type="term" value="F:catalytic activity"/>
    <property type="evidence" value="ECO:0007669"/>
    <property type="project" value="InterPro"/>
</dbReference>
<accession>A0AAF3F071</accession>
<sequence>MPSNEELDQAFQSVIETCRSQIPESTDSSTFFKEILSTLVKDLQLKLSSYLNPSLEISRTLAEENPNHLRILLHNIGKGFQKNISATEKMIAQLKVDVCFLVETGLTSESKIEIIRTIGGEKYHVFNHPVGKPLSGEKAKGGLMILVKEELVFNESINFSYGLMSGQHSQSKYRPEKLQKLRKTLSDPNLSLKTERKLYHQDCFIDLCGVRFILLYRSYANAPIFKLSRDLKRMKENAPKNIVIMGDFNSTDRSSTRKIKEYLERLELTKEYFRLDSTNVIEVIESTFPTHQQRVDLPTSYRSQNTIDLIFDDQDDPVVEKIFVCPFLSSDVKKDHSAIFFVVNKRA</sequence>
<dbReference type="InterPro" id="IPR005135">
    <property type="entry name" value="Endo/exonuclease/phosphatase"/>
</dbReference>
<organism evidence="2 3">
    <name type="scientific">Mesorhabditis belari</name>
    <dbReference type="NCBI Taxonomy" id="2138241"/>
    <lineage>
        <taxon>Eukaryota</taxon>
        <taxon>Metazoa</taxon>
        <taxon>Ecdysozoa</taxon>
        <taxon>Nematoda</taxon>
        <taxon>Chromadorea</taxon>
        <taxon>Rhabditida</taxon>
        <taxon>Rhabditina</taxon>
        <taxon>Rhabditomorpha</taxon>
        <taxon>Rhabditoidea</taxon>
        <taxon>Rhabditidae</taxon>
        <taxon>Mesorhabditinae</taxon>
        <taxon>Mesorhabditis</taxon>
    </lineage>
</organism>
<dbReference type="Pfam" id="PF03372">
    <property type="entry name" value="Exo_endo_phos"/>
    <property type="match status" value="1"/>
</dbReference>
<feature type="domain" description="Endonuclease/exonuclease/phosphatase" evidence="1">
    <location>
        <begin position="83"/>
        <end position="265"/>
    </location>
</feature>
<evidence type="ECO:0000313" key="3">
    <source>
        <dbReference type="WBParaSite" id="MBELARI_LOCUS19746.1"/>
    </source>
</evidence>
<reference evidence="3" key="1">
    <citation type="submission" date="2024-02" db="UniProtKB">
        <authorList>
            <consortium name="WormBaseParasite"/>
        </authorList>
    </citation>
    <scope>IDENTIFICATION</scope>
</reference>